<dbReference type="Pfam" id="PF00018">
    <property type="entry name" value="SH3_1"/>
    <property type="match status" value="1"/>
</dbReference>
<feature type="region of interest" description="Disordered" evidence="8">
    <location>
        <begin position="612"/>
        <end position="891"/>
    </location>
</feature>
<feature type="region of interest" description="Disordered" evidence="8">
    <location>
        <begin position="385"/>
        <end position="585"/>
    </location>
</feature>
<dbReference type="PANTHER" id="PTHR23065">
    <property type="entry name" value="PROLINE-SERINE-THREONINE PHOSPHATASE INTERACTING PROTEIN 1"/>
    <property type="match status" value="1"/>
</dbReference>
<evidence type="ECO:0000256" key="7">
    <source>
        <dbReference type="PROSITE-ProRule" id="PRU01077"/>
    </source>
</evidence>
<dbReference type="SMART" id="SM00326">
    <property type="entry name" value="SH3"/>
    <property type="match status" value="1"/>
</dbReference>
<feature type="domain" description="SH3" evidence="9">
    <location>
        <begin position="896"/>
        <end position="957"/>
    </location>
</feature>
<evidence type="ECO:0000256" key="6">
    <source>
        <dbReference type="PROSITE-ProRule" id="PRU00192"/>
    </source>
</evidence>
<feature type="domain" description="F-BAR" evidence="10">
    <location>
        <begin position="14"/>
        <end position="267"/>
    </location>
</feature>
<evidence type="ECO:0000259" key="10">
    <source>
        <dbReference type="PROSITE" id="PS51741"/>
    </source>
</evidence>
<feature type="compositionally biased region" description="Polar residues" evidence="8">
    <location>
        <begin position="746"/>
        <end position="766"/>
    </location>
</feature>
<dbReference type="Gene3D" id="1.20.1270.60">
    <property type="entry name" value="Arfaptin homology (AH) domain/BAR domain"/>
    <property type="match status" value="1"/>
</dbReference>
<keyword evidence="4" id="KW-0597">Phosphoprotein</keyword>
<comment type="subcellular location">
    <subcellularLocation>
        <location evidence="1">Cytoplasm</location>
        <location evidence="1">Cytoskeleton</location>
    </subcellularLocation>
</comment>
<evidence type="ECO:0000259" key="9">
    <source>
        <dbReference type="PROSITE" id="PS50002"/>
    </source>
</evidence>
<evidence type="ECO:0000313" key="11">
    <source>
        <dbReference type="EMBL" id="KAF2432803.1"/>
    </source>
</evidence>
<name>A0A9P4U1A5_9PEZI</name>
<dbReference type="InterPro" id="IPR001452">
    <property type="entry name" value="SH3_domain"/>
</dbReference>
<dbReference type="InterPro" id="IPR001060">
    <property type="entry name" value="FCH_dom"/>
</dbReference>
<evidence type="ECO:0000256" key="8">
    <source>
        <dbReference type="SAM" id="MobiDB-lite"/>
    </source>
</evidence>
<keyword evidence="2 6" id="KW-0728">SH3 domain</keyword>
<proteinExistence type="predicted"/>
<protein>
    <submittedName>
        <fullName evidence="11">Uncharacterized protein</fullName>
    </submittedName>
</protein>
<dbReference type="PANTHER" id="PTHR23065:SF7">
    <property type="entry name" value="NOSTRIN, ISOFORM H"/>
    <property type="match status" value="1"/>
</dbReference>
<dbReference type="Pfam" id="PF00611">
    <property type="entry name" value="FCH"/>
    <property type="match status" value="1"/>
</dbReference>
<dbReference type="GO" id="GO:1903475">
    <property type="term" value="P:mitotic actomyosin contractile ring assembly"/>
    <property type="evidence" value="ECO:0007669"/>
    <property type="project" value="UniProtKB-ARBA"/>
</dbReference>
<keyword evidence="5" id="KW-0206">Cytoskeleton</keyword>
<dbReference type="InterPro" id="IPR036028">
    <property type="entry name" value="SH3-like_dom_sf"/>
</dbReference>
<evidence type="ECO:0000256" key="2">
    <source>
        <dbReference type="ARBA" id="ARBA00022443"/>
    </source>
</evidence>
<dbReference type="OrthoDB" id="27823at2759"/>
<feature type="compositionally biased region" description="Polar residues" evidence="8">
    <location>
        <begin position="432"/>
        <end position="453"/>
    </location>
</feature>
<dbReference type="InterPro" id="IPR031160">
    <property type="entry name" value="F_BAR_dom"/>
</dbReference>
<keyword evidence="7" id="KW-0175">Coiled coil</keyword>
<dbReference type="AlphaFoldDB" id="A0A9P4U1A5"/>
<dbReference type="GO" id="GO:0106006">
    <property type="term" value="F:cytoskeletal protein-membrane anchor activity"/>
    <property type="evidence" value="ECO:0007669"/>
    <property type="project" value="UniProtKB-ARBA"/>
</dbReference>
<dbReference type="SUPFAM" id="SSF50044">
    <property type="entry name" value="SH3-domain"/>
    <property type="match status" value="1"/>
</dbReference>
<dbReference type="SMART" id="SM00055">
    <property type="entry name" value="FCH"/>
    <property type="match status" value="1"/>
</dbReference>
<dbReference type="SUPFAM" id="SSF103657">
    <property type="entry name" value="BAR/IMD domain-like"/>
    <property type="match status" value="1"/>
</dbReference>
<organism evidence="11 12">
    <name type="scientific">Tothia fuscella</name>
    <dbReference type="NCBI Taxonomy" id="1048955"/>
    <lineage>
        <taxon>Eukaryota</taxon>
        <taxon>Fungi</taxon>
        <taxon>Dikarya</taxon>
        <taxon>Ascomycota</taxon>
        <taxon>Pezizomycotina</taxon>
        <taxon>Dothideomycetes</taxon>
        <taxon>Pleosporomycetidae</taxon>
        <taxon>Venturiales</taxon>
        <taxon>Cylindrosympodiaceae</taxon>
        <taxon>Tothia</taxon>
    </lineage>
</organism>
<dbReference type="InterPro" id="IPR027267">
    <property type="entry name" value="AH/BAR_dom_sf"/>
</dbReference>
<evidence type="ECO:0000313" key="12">
    <source>
        <dbReference type="Proteomes" id="UP000800235"/>
    </source>
</evidence>
<feature type="compositionally biased region" description="Polar residues" evidence="8">
    <location>
        <begin position="696"/>
        <end position="715"/>
    </location>
</feature>
<evidence type="ECO:0000256" key="5">
    <source>
        <dbReference type="ARBA" id="ARBA00023212"/>
    </source>
</evidence>
<feature type="compositionally biased region" description="Polar residues" evidence="8">
    <location>
        <begin position="495"/>
        <end position="543"/>
    </location>
</feature>
<feature type="compositionally biased region" description="Polar residues" evidence="8">
    <location>
        <begin position="320"/>
        <end position="330"/>
    </location>
</feature>
<dbReference type="GO" id="GO:0009898">
    <property type="term" value="C:cytoplasmic side of plasma membrane"/>
    <property type="evidence" value="ECO:0007669"/>
    <property type="project" value="TreeGrafter"/>
</dbReference>
<keyword evidence="3" id="KW-0963">Cytoplasm</keyword>
<dbReference type="Proteomes" id="UP000800235">
    <property type="component" value="Unassembled WGS sequence"/>
</dbReference>
<dbReference type="FunFam" id="1.20.1270.60:FF:000045">
    <property type="entry name" value="Cell division control protein"/>
    <property type="match status" value="1"/>
</dbReference>
<reference evidence="11" key="1">
    <citation type="journal article" date="2020" name="Stud. Mycol.">
        <title>101 Dothideomycetes genomes: a test case for predicting lifestyles and emergence of pathogens.</title>
        <authorList>
            <person name="Haridas S."/>
            <person name="Albert R."/>
            <person name="Binder M."/>
            <person name="Bloem J."/>
            <person name="Labutti K."/>
            <person name="Salamov A."/>
            <person name="Andreopoulos B."/>
            <person name="Baker S."/>
            <person name="Barry K."/>
            <person name="Bills G."/>
            <person name="Bluhm B."/>
            <person name="Cannon C."/>
            <person name="Castanera R."/>
            <person name="Culley D."/>
            <person name="Daum C."/>
            <person name="Ezra D."/>
            <person name="Gonzalez J."/>
            <person name="Henrissat B."/>
            <person name="Kuo A."/>
            <person name="Liang C."/>
            <person name="Lipzen A."/>
            <person name="Lutzoni F."/>
            <person name="Magnuson J."/>
            <person name="Mondo S."/>
            <person name="Nolan M."/>
            <person name="Ohm R."/>
            <person name="Pangilinan J."/>
            <person name="Park H.-J."/>
            <person name="Ramirez L."/>
            <person name="Alfaro M."/>
            <person name="Sun H."/>
            <person name="Tritt A."/>
            <person name="Yoshinaga Y."/>
            <person name="Zwiers L.-H."/>
            <person name="Turgeon B."/>
            <person name="Goodwin S."/>
            <person name="Spatafora J."/>
            <person name="Crous P."/>
            <person name="Grigoriev I."/>
        </authorList>
    </citation>
    <scope>NUCLEOTIDE SEQUENCE</scope>
    <source>
        <strain evidence="11">CBS 130266</strain>
    </source>
</reference>
<evidence type="ECO:0000256" key="4">
    <source>
        <dbReference type="ARBA" id="ARBA00022553"/>
    </source>
</evidence>
<dbReference type="FunFam" id="2.30.30.40:FF:000164">
    <property type="entry name" value="Cell division control protein"/>
    <property type="match status" value="1"/>
</dbReference>
<dbReference type="CDD" id="cd00174">
    <property type="entry name" value="SH3"/>
    <property type="match status" value="1"/>
</dbReference>
<dbReference type="CDD" id="cd07651">
    <property type="entry name" value="F-BAR_PombeCdc15_like"/>
    <property type="match status" value="1"/>
</dbReference>
<keyword evidence="12" id="KW-1185">Reference proteome</keyword>
<dbReference type="GO" id="GO:0005543">
    <property type="term" value="F:phospholipid binding"/>
    <property type="evidence" value="ECO:0007669"/>
    <property type="project" value="TreeGrafter"/>
</dbReference>
<gene>
    <name evidence="11" type="ORF">EJ08DRAFT_584831</name>
</gene>
<dbReference type="PROSITE" id="PS51741">
    <property type="entry name" value="F_BAR"/>
    <property type="match status" value="1"/>
</dbReference>
<evidence type="ECO:0000256" key="3">
    <source>
        <dbReference type="ARBA" id="ARBA00022490"/>
    </source>
</evidence>
<dbReference type="PRINTS" id="PR00452">
    <property type="entry name" value="SH3DOMAIN"/>
</dbReference>
<evidence type="ECO:0000256" key="1">
    <source>
        <dbReference type="ARBA" id="ARBA00004245"/>
    </source>
</evidence>
<accession>A0A9P4U1A5</accession>
<dbReference type="PROSITE" id="PS50002">
    <property type="entry name" value="SH3"/>
    <property type="match status" value="1"/>
</dbReference>
<comment type="caution">
    <text evidence="11">The sequence shown here is derived from an EMBL/GenBank/DDBJ whole genome shotgun (WGS) entry which is preliminary data.</text>
</comment>
<feature type="region of interest" description="Disordered" evidence="8">
    <location>
        <begin position="291"/>
        <end position="373"/>
    </location>
</feature>
<sequence>MPSATPSEPPSVSLSFANNFWGKDDAGVGPLLDRMHNAKVTCDELKAFYTARAALEDEYSRKLLTLARKPLGSCEAGTLRLSLDVVKAEVEAMGKAHQNIAGQMKSELEEPLAAFAGGMKERRKIVQAGVEKLLKVKTQQTNTVNRTRDKYEQDCLKIKGYLAQGHMVMGQEERKNKAKLEKTQVQLSSTSGEYESAVKVLEETTGRWNRDWKAACDKFQDLEEERIDFLKSSLWTFANVASTVCVSDDASCEKMRLSLEDCDVEKDIMNFIKDSSTGQEIPDPPKFIDFCRGDINDNASETDEEGGYSVAQFPRPINPTIRSSSPQPSVFESHHDPNSSLARDMGHGQSQDPLRRSEQSYTGSQGGSVRGNPYLQQKFAGSAADIPQVPHDPYPPDGMTQFCRTKPPLNAPAERSAQTSPVRPPSRESVSDYSNPSSFTSYGPSSGAQSPVKQMTAPPPQPSVQDEQSPKKRGFFNSPFRRKSKRELDNERESSSQQQTPTATPSNRNTWNPTTARQAGFDNKSSPSRYHSRGTILQDQSMTDEADRADPRANFQLNIGNNVFDVDSPDARKAPAKKQAPAEQELDPIAQALEELKGVTKASSIRQSADRYAGLATPAPNSQVTSPLPGGMPTPLCNQSLAGAQRGTPPPSYDQPISRLGAPPAAHTSRAMQETTRKYVDQKSSMFNASPHHTRGQSYSAGAGQQYNRPASRQGQPGMRATSPAPLRSTSPAPPRATSPRPGMYDQQQQQSYNRPPSQAGPSQAGYQRAPSPNPYAGPNRPRANTNSPAKPVSNYGAAYASRGASPSMNIPRAVSPQPGYAASQSRPVSRAGGAMQIAPSPVQDPYGTQRGRPQSQYYAGQGQGQGQGQSQGNEVGRVRSKSTAEPRQYAKDGRPIIHYARAMYMYQAQIPEELGFAKGDVLAVLRHQDDGWWEAETAGKSASARGLVPSNYLQAC</sequence>
<dbReference type="EMBL" id="MU007024">
    <property type="protein sequence ID" value="KAF2432803.1"/>
    <property type="molecule type" value="Genomic_DNA"/>
</dbReference>
<dbReference type="Gene3D" id="2.30.30.40">
    <property type="entry name" value="SH3 Domains"/>
    <property type="match status" value="1"/>
</dbReference>
<dbReference type="GO" id="GO:0120104">
    <property type="term" value="C:mitotic actomyosin contractile ring, proximal layer"/>
    <property type="evidence" value="ECO:0007669"/>
    <property type="project" value="UniProtKB-ARBA"/>
</dbReference>